<evidence type="ECO:0000256" key="1">
    <source>
        <dbReference type="ARBA" id="ARBA00023015"/>
    </source>
</evidence>
<dbReference type="AlphaFoldDB" id="A0A5M8RRH2"/>
<sequence>MIDQALLRSKMKEITEHPLVKHFLSDPRCERLFRHVMEYPDSEEAEFLDLEFKQFYKDIRIIKYVNSMIRIFSVDFDKRVRKNRQRFPLIVDGDSNITEPPREDAFDDYLNHEEDLSKHLQDQSVYEAFLQLTRKQREVLTQIYLHGASMKEIADSLGESRQNISKIHKRAIEKIRNMLNSKGEGER</sequence>
<dbReference type="GO" id="GO:0003677">
    <property type="term" value="F:DNA binding"/>
    <property type="evidence" value="ECO:0007669"/>
    <property type="project" value="UniProtKB-KW"/>
</dbReference>
<gene>
    <name evidence="6" type="ORF">DX927_07335</name>
</gene>
<comment type="caution">
    <text evidence="6">The sequence shown here is derived from an EMBL/GenBank/DDBJ whole genome shotgun (WGS) entry which is preliminary data.</text>
</comment>
<dbReference type="InterPro" id="IPR013324">
    <property type="entry name" value="RNA_pol_sigma_r3/r4-like"/>
</dbReference>
<dbReference type="Proteomes" id="UP000324326">
    <property type="component" value="Unassembled WGS sequence"/>
</dbReference>
<dbReference type="Gene3D" id="1.20.140.160">
    <property type="match status" value="1"/>
</dbReference>
<feature type="domain" description="RNA polymerase sigma-70 region 4" evidence="5">
    <location>
        <begin position="130"/>
        <end position="177"/>
    </location>
</feature>
<dbReference type="Pfam" id="PF04545">
    <property type="entry name" value="Sigma70_r4"/>
    <property type="match status" value="1"/>
</dbReference>
<reference evidence="6 7" key="1">
    <citation type="submission" date="2018-08" db="EMBL/GenBank/DDBJ databases">
        <title>Bacillus phenotypic plasticity.</title>
        <authorList>
            <person name="Hurtado E."/>
        </authorList>
    </citation>
    <scope>NUCLEOTIDE SEQUENCE [LARGE SCALE GENOMIC DNA]</scope>
    <source>
        <strain evidence="6 7">427</strain>
    </source>
</reference>
<dbReference type="RefSeq" id="WP_148956627.1">
    <property type="nucleotide sequence ID" value="NZ_QSND01000002.1"/>
</dbReference>
<evidence type="ECO:0000256" key="4">
    <source>
        <dbReference type="ARBA" id="ARBA00023163"/>
    </source>
</evidence>
<evidence type="ECO:0000313" key="7">
    <source>
        <dbReference type="Proteomes" id="UP000324326"/>
    </source>
</evidence>
<dbReference type="InterPro" id="IPR007630">
    <property type="entry name" value="RNA_pol_sigma70_r4"/>
</dbReference>
<dbReference type="EMBL" id="QSND01000002">
    <property type="protein sequence ID" value="KAA6450669.1"/>
    <property type="molecule type" value="Genomic_DNA"/>
</dbReference>
<proteinExistence type="predicted"/>
<organism evidence="6 7">
    <name type="scientific">Bacillus swezeyi</name>
    <dbReference type="NCBI Taxonomy" id="1925020"/>
    <lineage>
        <taxon>Bacteria</taxon>
        <taxon>Bacillati</taxon>
        <taxon>Bacillota</taxon>
        <taxon>Bacilli</taxon>
        <taxon>Bacillales</taxon>
        <taxon>Bacillaceae</taxon>
        <taxon>Bacillus</taxon>
    </lineage>
</organism>
<dbReference type="SUPFAM" id="SSF88659">
    <property type="entry name" value="Sigma3 and sigma4 domains of RNA polymerase sigma factors"/>
    <property type="match status" value="1"/>
</dbReference>
<name>A0A5M8RRH2_9BACI</name>
<dbReference type="PANTHER" id="PTHR30385">
    <property type="entry name" value="SIGMA FACTOR F FLAGELLAR"/>
    <property type="match status" value="1"/>
</dbReference>
<evidence type="ECO:0000256" key="3">
    <source>
        <dbReference type="ARBA" id="ARBA00023125"/>
    </source>
</evidence>
<accession>A0A5M8RRH2</accession>
<evidence type="ECO:0000259" key="5">
    <source>
        <dbReference type="Pfam" id="PF04545"/>
    </source>
</evidence>
<dbReference type="STRING" id="1925020.BTA30_08595"/>
<dbReference type="GO" id="GO:0006352">
    <property type="term" value="P:DNA-templated transcription initiation"/>
    <property type="evidence" value="ECO:0007669"/>
    <property type="project" value="InterPro"/>
</dbReference>
<protein>
    <submittedName>
        <fullName evidence="6">Sigma-70 family RNA polymerase sigma factor</fullName>
    </submittedName>
</protein>
<dbReference type="NCBIfam" id="TIGR02937">
    <property type="entry name" value="sigma70-ECF"/>
    <property type="match status" value="1"/>
</dbReference>
<keyword evidence="2" id="KW-0731">Sigma factor</keyword>
<dbReference type="GO" id="GO:0016987">
    <property type="term" value="F:sigma factor activity"/>
    <property type="evidence" value="ECO:0007669"/>
    <property type="project" value="UniProtKB-KW"/>
</dbReference>
<evidence type="ECO:0000256" key="2">
    <source>
        <dbReference type="ARBA" id="ARBA00023082"/>
    </source>
</evidence>
<dbReference type="PANTHER" id="PTHR30385:SF7">
    <property type="entry name" value="RNA POLYMERASE SIGMA FACTOR FLIA"/>
    <property type="match status" value="1"/>
</dbReference>
<keyword evidence="4" id="KW-0804">Transcription</keyword>
<keyword evidence="3" id="KW-0238">DNA-binding</keyword>
<dbReference type="InterPro" id="IPR014284">
    <property type="entry name" value="RNA_pol_sigma-70_dom"/>
</dbReference>
<evidence type="ECO:0000313" key="6">
    <source>
        <dbReference type="EMBL" id="KAA6450669.1"/>
    </source>
</evidence>
<dbReference type="CDD" id="cd06171">
    <property type="entry name" value="Sigma70_r4"/>
    <property type="match status" value="1"/>
</dbReference>
<keyword evidence="1" id="KW-0805">Transcription regulation</keyword>